<dbReference type="GO" id="GO:0004252">
    <property type="term" value="F:serine-type endopeptidase activity"/>
    <property type="evidence" value="ECO:0007669"/>
    <property type="project" value="InterPro"/>
</dbReference>
<protein>
    <recommendedName>
        <fullName evidence="4 8">Signal peptidase I</fullName>
        <ecNumber evidence="4 8">3.4.21.89</ecNumber>
    </recommendedName>
</protein>
<dbReference type="InterPro" id="IPR036286">
    <property type="entry name" value="LexA/Signal_pep-like_sf"/>
</dbReference>
<dbReference type="InterPro" id="IPR019533">
    <property type="entry name" value="Peptidase_S26"/>
</dbReference>
<evidence type="ECO:0000313" key="13">
    <source>
        <dbReference type="Proteomes" id="UP000249886"/>
    </source>
</evidence>
<feature type="active site" evidence="7">
    <location>
        <position position="90"/>
    </location>
</feature>
<proteinExistence type="inferred from homology"/>
<dbReference type="PRINTS" id="PR00727">
    <property type="entry name" value="LEADERPTASE"/>
</dbReference>
<comment type="similarity">
    <text evidence="3 8">Belongs to the peptidase S26 family.</text>
</comment>
<dbReference type="AlphaFoldDB" id="A0A448TKE6"/>
<name>A0A448TKE6_9CORY</name>
<gene>
    <name evidence="12" type="primary">sipT</name>
    <name evidence="11" type="synonym">lepB</name>
    <name evidence="11" type="ORF">HBA49_01815</name>
    <name evidence="12" type="ORF">NCTC10254_01967</name>
</gene>
<keyword evidence="8" id="KW-0812">Transmembrane</keyword>
<feature type="transmembrane region" description="Helical" evidence="8">
    <location>
        <begin position="62"/>
        <end position="85"/>
    </location>
</feature>
<dbReference type="RefSeq" id="WP_005520687.1">
    <property type="nucleotide sequence ID" value="NZ_CAJPQJ010000002.1"/>
</dbReference>
<dbReference type="SUPFAM" id="SSF51306">
    <property type="entry name" value="LexA/Signal peptidase"/>
    <property type="match status" value="1"/>
</dbReference>
<evidence type="ECO:0000256" key="2">
    <source>
        <dbReference type="ARBA" id="ARBA00004401"/>
    </source>
</evidence>
<dbReference type="InterPro" id="IPR000223">
    <property type="entry name" value="Pept_S26A_signal_pept_1"/>
</dbReference>
<dbReference type="InterPro" id="IPR019756">
    <property type="entry name" value="Pept_S26A_signal_pept_1_Ser-AS"/>
</dbReference>
<evidence type="ECO:0000313" key="11">
    <source>
        <dbReference type="EMBL" id="QIP44406.1"/>
    </source>
</evidence>
<reference evidence="12 13" key="1">
    <citation type="submission" date="2018-06" db="EMBL/GenBank/DDBJ databases">
        <authorList>
            <consortium name="Pathogen Informatics"/>
            <person name="Doyle S."/>
        </authorList>
    </citation>
    <scope>NUCLEOTIDE SEQUENCE [LARGE SCALE GENOMIC DNA]</scope>
    <source>
        <strain evidence="12 13">NCTC10254</strain>
    </source>
</reference>
<keyword evidence="8" id="KW-1133">Transmembrane helix</keyword>
<dbReference type="Proteomes" id="UP000249886">
    <property type="component" value="Unassembled WGS sequence"/>
</dbReference>
<evidence type="ECO:0000256" key="5">
    <source>
        <dbReference type="ARBA" id="ARBA00022670"/>
    </source>
</evidence>
<keyword evidence="6 8" id="KW-0378">Hydrolase</keyword>
<evidence type="ECO:0000256" key="4">
    <source>
        <dbReference type="ARBA" id="ARBA00013208"/>
    </source>
</evidence>
<evidence type="ECO:0000259" key="10">
    <source>
        <dbReference type="Pfam" id="PF10502"/>
    </source>
</evidence>
<dbReference type="CDD" id="cd06530">
    <property type="entry name" value="S26_SPase_I"/>
    <property type="match status" value="1"/>
</dbReference>
<dbReference type="EMBL" id="UARK01000023">
    <property type="protein sequence ID" value="SPW30858.1"/>
    <property type="molecule type" value="Genomic_DNA"/>
</dbReference>
<feature type="region of interest" description="Disordered" evidence="9">
    <location>
        <begin position="1"/>
        <end position="52"/>
    </location>
</feature>
<evidence type="ECO:0000256" key="3">
    <source>
        <dbReference type="ARBA" id="ARBA00009370"/>
    </source>
</evidence>
<dbReference type="GO" id="GO:0006465">
    <property type="term" value="P:signal peptide processing"/>
    <property type="evidence" value="ECO:0007669"/>
    <property type="project" value="InterPro"/>
</dbReference>
<comment type="subcellular location">
    <subcellularLocation>
        <location evidence="2">Cell membrane</location>
        <topology evidence="2">Single-pass type II membrane protein</topology>
    </subcellularLocation>
    <subcellularLocation>
        <location evidence="8">Membrane</location>
        <topology evidence="8">Single-pass type II membrane protein</topology>
    </subcellularLocation>
</comment>
<evidence type="ECO:0000256" key="9">
    <source>
        <dbReference type="SAM" id="MobiDB-lite"/>
    </source>
</evidence>
<feature type="active site" evidence="7">
    <location>
        <position position="168"/>
    </location>
</feature>
<dbReference type="PROSITE" id="PS00761">
    <property type="entry name" value="SPASE_I_3"/>
    <property type="match status" value="1"/>
</dbReference>
<feature type="domain" description="Peptidase S26" evidence="10">
    <location>
        <begin position="63"/>
        <end position="269"/>
    </location>
</feature>
<reference evidence="11" key="2">
    <citation type="submission" date="2020-03" db="EMBL/GenBank/DDBJ databases">
        <authorList>
            <person name="Johnston C.D."/>
            <person name="Cotton S.L."/>
            <person name="Dewhirst F.E."/>
        </authorList>
    </citation>
    <scope>NUCLEOTIDE SEQUENCE [LARGE SCALE GENOMIC DNA]</scope>
    <source>
        <strain evidence="11">ATCC 14266</strain>
    </source>
</reference>
<dbReference type="Gene3D" id="2.10.109.10">
    <property type="entry name" value="Umud Fragment, subunit A"/>
    <property type="match status" value="1"/>
</dbReference>
<evidence type="ECO:0000256" key="8">
    <source>
        <dbReference type="RuleBase" id="RU362042"/>
    </source>
</evidence>
<accession>A0A448TKE6</accession>
<evidence type="ECO:0000313" key="12">
    <source>
        <dbReference type="EMBL" id="SPW30858.1"/>
    </source>
</evidence>
<dbReference type="GO" id="GO:0005886">
    <property type="term" value="C:plasma membrane"/>
    <property type="evidence" value="ECO:0007669"/>
    <property type="project" value="UniProtKB-SubCell"/>
</dbReference>
<dbReference type="Pfam" id="PF10502">
    <property type="entry name" value="Peptidase_S26"/>
    <property type="match status" value="1"/>
</dbReference>
<dbReference type="PROSITE" id="PS00501">
    <property type="entry name" value="SPASE_I_1"/>
    <property type="match status" value="1"/>
</dbReference>
<dbReference type="GO" id="GO:0009003">
    <property type="term" value="F:signal peptidase activity"/>
    <property type="evidence" value="ECO:0007669"/>
    <property type="project" value="UniProtKB-EC"/>
</dbReference>
<dbReference type="PANTHER" id="PTHR43390:SF1">
    <property type="entry name" value="CHLOROPLAST PROCESSING PEPTIDASE"/>
    <property type="match status" value="1"/>
</dbReference>
<dbReference type="PANTHER" id="PTHR43390">
    <property type="entry name" value="SIGNAL PEPTIDASE I"/>
    <property type="match status" value="1"/>
</dbReference>
<dbReference type="EC" id="3.4.21.89" evidence="4 8"/>
<organism evidence="12 13">
    <name type="scientific">Corynebacterium matruchotii</name>
    <dbReference type="NCBI Taxonomy" id="43768"/>
    <lineage>
        <taxon>Bacteria</taxon>
        <taxon>Bacillati</taxon>
        <taxon>Actinomycetota</taxon>
        <taxon>Actinomycetes</taxon>
        <taxon>Mycobacteriales</taxon>
        <taxon>Corynebacteriaceae</taxon>
        <taxon>Corynebacterium</taxon>
    </lineage>
</organism>
<dbReference type="InterPro" id="IPR019758">
    <property type="entry name" value="Pept_S26A_signal_pept_1_CS"/>
</dbReference>
<evidence type="ECO:0000256" key="7">
    <source>
        <dbReference type="PIRSR" id="PIRSR600223-1"/>
    </source>
</evidence>
<evidence type="ECO:0000256" key="6">
    <source>
        <dbReference type="ARBA" id="ARBA00022801"/>
    </source>
</evidence>
<dbReference type="GeneID" id="84574168"/>
<dbReference type="NCBIfam" id="TIGR02227">
    <property type="entry name" value="sigpep_I_bact"/>
    <property type="match status" value="1"/>
</dbReference>
<sequence length="285" mass="31231">MNQQESSDNNEETTDASPSHAVETSEETGAKSGRKSARNREKPRDKTAEKPEKKPTPWYIEIPVVILITVIFMSLLQTFVGRLYLIPSSSMEPTLHGCTGCVGDRIVVEKITYRFSDPKPGDVIVFEGTPSWNASFVPHYATNPIMRGLETVGTWLGFAAPGENNLVKRVIATGGQTVQCLQGDPGIMVNGKKVDDSYILNPPQNPIDHRVGSDACGGNYFGPITVPQGRLFMMGDNRTNSSDSRYHLGDEYQGTIPLENVKGKVQWIILPFNHIGSVADPNIQG</sequence>
<dbReference type="EMBL" id="CP050134">
    <property type="protein sequence ID" value="QIP44406.1"/>
    <property type="molecule type" value="Genomic_DNA"/>
</dbReference>
<comment type="catalytic activity">
    <reaction evidence="1 8">
        <text>Cleavage of hydrophobic, N-terminal signal or leader sequences from secreted and periplasmic proteins.</text>
        <dbReference type="EC" id="3.4.21.89"/>
    </reaction>
</comment>
<evidence type="ECO:0000256" key="1">
    <source>
        <dbReference type="ARBA" id="ARBA00000677"/>
    </source>
</evidence>
<keyword evidence="8" id="KW-0472">Membrane</keyword>
<keyword evidence="5 8" id="KW-0645">Protease</keyword>
<feature type="compositionally biased region" description="Basic and acidic residues" evidence="9">
    <location>
        <begin position="38"/>
        <end position="52"/>
    </location>
</feature>